<sequence length="681" mass="75701">MRLIALLSGGKDSLYAAVYAEYVLGHKVVAGVNLYPAGPMGVSSKPSSSSSTEFIGEVDSAMLQSVGAHIVGAAYAHCLPDTVQMYRRAFQRLEFTTDNSLHYGSLGQIKGAREAADEVSALDQVIGEILADFGARGLVRPDGLVSGAILSDYQRLRVEYVAIRHQLVSLAPLWRRKSTELFDSILSLDINAVLVKVASLGLDKTHLGQPLHLVRDRLQRLEDRYGVHCLGEGGEYESLVLDCPWFRQRLVLDTCAAVDHGAGSAYLHVERFHWEPKPESIRLAERAHLRHWAGVERARLHWVFPVQVVAAVNQSALVSASKPSEWNRRTRPSYLVRCMEKFWSLSNTHGFYFCNVWAEVPNHAPESIANSCLSEDALEEAALQMEQLIEYVRENWPTNDCLPFLCVLYLANMSHFQKVNAVYARLFSREHAPPARCCIQLSSLPHRASLVQLEIFAESSTLHGRAIHVQSLSLWAPACIGPYSQGRIQNAGTTLYLSGVIALFPATGEIPPGLDLDAQIQACVWNAQRIVDAFKILEQEPEWYCYFCIAWYEAPDRTSGEARGLLIHEKLRQSLPEANLFVLGVPQLPRRALVELQLVYERRTLRVDASTIPGTPQIVHEFIDMETECLEPDAGTATSLFETSVNVQIPVLVPRSVYGASCTRLRCQLPGHRSVASLSAL</sequence>
<dbReference type="EC" id="6.3.1.14" evidence="2"/>
<organism evidence="8 9">
    <name type="scientific">Cyanidiococcus yangmingshanensis</name>
    <dbReference type="NCBI Taxonomy" id="2690220"/>
    <lineage>
        <taxon>Eukaryota</taxon>
        <taxon>Rhodophyta</taxon>
        <taxon>Bangiophyceae</taxon>
        <taxon>Cyanidiales</taxon>
        <taxon>Cyanidiaceae</taxon>
        <taxon>Cyanidiococcus</taxon>
    </lineage>
</organism>
<dbReference type="Gene3D" id="3.90.1490.10">
    <property type="entry name" value="putative n-type atp pyrophosphatase, domain 2"/>
    <property type="match status" value="1"/>
</dbReference>
<evidence type="ECO:0000256" key="2">
    <source>
        <dbReference type="ARBA" id="ARBA00012089"/>
    </source>
</evidence>
<dbReference type="GO" id="GO:0017178">
    <property type="term" value="F:diphthine-ammonia ligase activity"/>
    <property type="evidence" value="ECO:0007669"/>
    <property type="project" value="UniProtKB-EC"/>
</dbReference>
<dbReference type="SUPFAM" id="SSF55298">
    <property type="entry name" value="YjgF-like"/>
    <property type="match status" value="2"/>
</dbReference>
<dbReference type="GO" id="GO:0017183">
    <property type="term" value="P:protein histidyl modification to diphthamide"/>
    <property type="evidence" value="ECO:0007669"/>
    <property type="project" value="TreeGrafter"/>
</dbReference>
<dbReference type="Pfam" id="PF01042">
    <property type="entry name" value="Ribonuc_L-PSP"/>
    <property type="match status" value="1"/>
</dbReference>
<dbReference type="PANTHER" id="PTHR12196:SF2">
    <property type="entry name" value="DIPHTHINE--AMMONIA LIGASE"/>
    <property type="match status" value="1"/>
</dbReference>
<dbReference type="AlphaFoldDB" id="A0A7J7IKZ8"/>
<dbReference type="SUPFAM" id="SSF52402">
    <property type="entry name" value="Adenine nucleotide alpha hydrolases-like"/>
    <property type="match status" value="1"/>
</dbReference>
<proteinExistence type="inferred from homology"/>
<name>A0A7J7IKZ8_9RHOD</name>
<dbReference type="PANTHER" id="PTHR12196">
    <property type="entry name" value="DOMAIN OF UNKNOWN FUNCTION 71 DUF71 -CONTAINING PROTEIN"/>
    <property type="match status" value="1"/>
</dbReference>
<dbReference type="InterPro" id="IPR035959">
    <property type="entry name" value="RutC-like_sf"/>
</dbReference>
<reference evidence="8 9" key="1">
    <citation type="journal article" date="2020" name="J. Phycol.">
        <title>Comparative genome analysis reveals Cyanidiococcus gen. nov., a new extremophilic red algal genus sister to Cyanidioschyzon (Cyanidioschyzonaceae, Rhodophyta).</title>
        <authorList>
            <person name="Liu S.-L."/>
            <person name="Chiang Y.-R."/>
            <person name="Yoon H.S."/>
            <person name="Fu H.-Y."/>
        </authorList>
    </citation>
    <scope>NUCLEOTIDE SEQUENCE [LARGE SCALE GENOMIC DNA]</scope>
    <source>
        <strain evidence="8 9">THAL066</strain>
    </source>
</reference>
<dbReference type="InterPro" id="IPR014729">
    <property type="entry name" value="Rossmann-like_a/b/a_fold"/>
</dbReference>
<dbReference type="InterPro" id="IPR006175">
    <property type="entry name" value="YjgF/YER057c/UK114"/>
</dbReference>
<gene>
    <name evidence="8" type="primary">ATPBD4</name>
    <name evidence="8" type="ORF">F1559_004281</name>
</gene>
<dbReference type="InterPro" id="IPR002761">
    <property type="entry name" value="Diphthami_syn_dom"/>
</dbReference>
<evidence type="ECO:0000313" key="8">
    <source>
        <dbReference type="EMBL" id="KAF6003390.1"/>
    </source>
</evidence>
<dbReference type="InterPro" id="IPR019897">
    <property type="entry name" value="RidA_CS"/>
</dbReference>
<evidence type="ECO:0000259" key="7">
    <source>
        <dbReference type="Pfam" id="PF01902"/>
    </source>
</evidence>
<dbReference type="InterPro" id="IPR030662">
    <property type="entry name" value="DPH6/MJ0570"/>
</dbReference>
<evidence type="ECO:0000256" key="4">
    <source>
        <dbReference type="ARBA" id="ARBA00029814"/>
    </source>
</evidence>
<evidence type="ECO:0000313" key="9">
    <source>
        <dbReference type="Proteomes" id="UP000530660"/>
    </source>
</evidence>
<dbReference type="Pfam" id="PF01902">
    <property type="entry name" value="Diphthami_syn_2"/>
    <property type="match status" value="1"/>
</dbReference>
<dbReference type="NCBIfam" id="TIGR00290">
    <property type="entry name" value="MJ0570_dom"/>
    <property type="match status" value="1"/>
</dbReference>
<evidence type="ECO:0000256" key="1">
    <source>
        <dbReference type="ARBA" id="ARBA00010552"/>
    </source>
</evidence>
<comment type="catalytic activity">
    <reaction evidence="6">
        <text>diphthine-[translation elongation factor 2] + NH4(+) + ATP = diphthamide-[translation elongation factor 2] + AMP + diphosphate + H(+)</text>
        <dbReference type="Rhea" id="RHEA:19753"/>
        <dbReference type="Rhea" id="RHEA-COMP:10172"/>
        <dbReference type="Rhea" id="RHEA-COMP:10174"/>
        <dbReference type="ChEBI" id="CHEBI:15378"/>
        <dbReference type="ChEBI" id="CHEBI:16692"/>
        <dbReference type="ChEBI" id="CHEBI:28938"/>
        <dbReference type="ChEBI" id="CHEBI:30616"/>
        <dbReference type="ChEBI" id="CHEBI:33019"/>
        <dbReference type="ChEBI" id="CHEBI:82696"/>
        <dbReference type="ChEBI" id="CHEBI:456215"/>
        <dbReference type="EC" id="6.3.1.14"/>
    </reaction>
</comment>
<keyword evidence="9" id="KW-1185">Reference proteome</keyword>
<evidence type="ECO:0000256" key="3">
    <source>
        <dbReference type="ARBA" id="ARBA00018426"/>
    </source>
</evidence>
<dbReference type="Proteomes" id="UP000530660">
    <property type="component" value="Unassembled WGS sequence"/>
</dbReference>
<feature type="domain" description="Diphthamide synthase" evidence="7">
    <location>
        <begin position="139"/>
        <end position="272"/>
    </location>
</feature>
<dbReference type="Gene3D" id="3.30.1330.40">
    <property type="entry name" value="RutC-like"/>
    <property type="match status" value="2"/>
</dbReference>
<dbReference type="Gene3D" id="3.40.50.620">
    <property type="entry name" value="HUPs"/>
    <property type="match status" value="1"/>
</dbReference>
<dbReference type="PROSITE" id="PS01094">
    <property type="entry name" value="UPF0076"/>
    <property type="match status" value="1"/>
</dbReference>
<dbReference type="OrthoDB" id="686384at2759"/>
<accession>A0A7J7IKZ8</accession>
<protein>
    <recommendedName>
        <fullName evidence="3">Diphthine--ammonia ligase</fullName>
        <ecNumber evidence="2">6.3.1.14</ecNumber>
    </recommendedName>
    <alternativeName>
        <fullName evidence="4">Diphthamide synthase</fullName>
    </alternativeName>
    <alternativeName>
        <fullName evidence="5">Diphthamide synthetase</fullName>
    </alternativeName>
</protein>
<comment type="caution">
    <text evidence="8">The sequence shown here is derived from an EMBL/GenBank/DDBJ whole genome shotgun (WGS) entry which is preliminary data.</text>
</comment>
<comment type="similarity">
    <text evidence="1">Belongs to the RutC family.</text>
</comment>
<evidence type="ECO:0000256" key="5">
    <source>
        <dbReference type="ARBA" id="ARBA00031552"/>
    </source>
</evidence>
<dbReference type="CDD" id="cd01994">
    <property type="entry name" value="AANH_PF0828-like"/>
    <property type="match status" value="1"/>
</dbReference>
<evidence type="ECO:0000256" key="6">
    <source>
        <dbReference type="ARBA" id="ARBA00048108"/>
    </source>
</evidence>
<dbReference type="EMBL" id="VWRR01000007">
    <property type="protein sequence ID" value="KAF6003390.1"/>
    <property type="molecule type" value="Genomic_DNA"/>
</dbReference>